<dbReference type="Pfam" id="PF00378">
    <property type="entry name" value="ECH_1"/>
    <property type="match status" value="1"/>
</dbReference>
<dbReference type="GO" id="GO:0003824">
    <property type="term" value="F:catalytic activity"/>
    <property type="evidence" value="ECO:0007669"/>
    <property type="project" value="UniProtKB-ARBA"/>
</dbReference>
<dbReference type="Gene3D" id="3.90.226.10">
    <property type="entry name" value="2-enoyl-CoA Hydratase, Chain A, domain 1"/>
    <property type="match status" value="1"/>
</dbReference>
<dbReference type="RefSeq" id="WP_128796626.1">
    <property type="nucleotide sequence ID" value="NZ_CP034669.1"/>
</dbReference>
<dbReference type="EMBL" id="HM071004">
    <property type="protein sequence ID" value="ADI59528.1"/>
    <property type="molecule type" value="Genomic_DNA"/>
</dbReference>
<dbReference type="EMBL" id="CP034669">
    <property type="protein sequence ID" value="QAT84736.1"/>
    <property type="molecule type" value="Genomic_DNA"/>
</dbReference>
<dbReference type="SUPFAM" id="SSF52096">
    <property type="entry name" value="ClpP/crotonase"/>
    <property type="match status" value="1"/>
</dbReference>
<sequence>MRPPAILRESDALSVRLTFNRTDARNSINLELLTALNAALDEAERSASTKVVVLRAQGDTFSSGMDFTELLASGEPGASGMDASCALYFRTLRRLSGFPKLVVSLVEGKVMAGGVGIVAASDLVLASRAASFSLPEILWGILPAMVLPFLARRVGMHHAYTLALTAQQLGAERALELGLVDELGDDAERALQRLLLRFKRIPAEGIHKLKRYANDVFPIDERVESLAVQTTTGLSLDPAVRQRIHAFLTHQSLPWEQEGPR</sequence>
<evidence type="ECO:0000313" key="4">
    <source>
        <dbReference type="Proteomes" id="UP000288758"/>
    </source>
</evidence>
<evidence type="ECO:0000313" key="2">
    <source>
        <dbReference type="EMBL" id="ADI59528.1"/>
    </source>
</evidence>
<dbReference type="InterPro" id="IPR029045">
    <property type="entry name" value="ClpP/crotonase-like_dom_sf"/>
</dbReference>
<dbReference type="BioCyc" id="MetaCyc:MONOMER-124380"/>
<dbReference type="AlphaFoldDB" id="D7RK28"/>
<dbReference type="InterPro" id="IPR001753">
    <property type="entry name" value="Enoyl-CoA_hydra/iso"/>
</dbReference>
<dbReference type="KEGG" id="ag:ADI59528"/>
<dbReference type="PANTHER" id="PTHR42964">
    <property type="entry name" value="ENOYL-COA HYDRATASE"/>
    <property type="match status" value="1"/>
</dbReference>
<dbReference type="PANTHER" id="PTHR42964:SF1">
    <property type="entry name" value="POLYKETIDE BIOSYNTHESIS ENOYL-COA HYDRATASE PKSH-RELATED"/>
    <property type="match status" value="1"/>
</dbReference>
<name>D7RK28_CORCK</name>
<protein>
    <submittedName>
        <fullName evidence="2">CorF</fullName>
    </submittedName>
    <submittedName>
        <fullName evidence="3">Enoyl-CoA hydratase</fullName>
    </submittedName>
</protein>
<proteinExistence type="inferred from homology"/>
<dbReference type="CDD" id="cd06558">
    <property type="entry name" value="crotonase-like"/>
    <property type="match status" value="1"/>
</dbReference>
<evidence type="ECO:0000256" key="1">
    <source>
        <dbReference type="ARBA" id="ARBA00005254"/>
    </source>
</evidence>
<dbReference type="Proteomes" id="UP000288758">
    <property type="component" value="Chromosome"/>
</dbReference>
<reference evidence="2" key="1">
    <citation type="journal article" date="2010" name="ChemBioChem">
        <title>Biosynthesis of the myxobacterial antibiotic corallopyronin A.</title>
        <authorList>
            <person name="Erol O."/>
            <person name="Schaberle T.F."/>
            <person name="Schmitz A."/>
            <person name="Rachid S."/>
            <person name="Gurgui C."/>
            <person name="El Omari M."/>
            <person name="Lohr F."/>
            <person name="Kehraus S."/>
            <person name="Piel J."/>
            <person name="Muller R."/>
            <person name="Konig G.M."/>
        </authorList>
    </citation>
    <scope>NUCLEOTIDE SEQUENCE</scope>
    <source>
        <strain evidence="2">B035</strain>
    </source>
</reference>
<organism evidence="2">
    <name type="scientific">Corallococcus coralloides</name>
    <name type="common">Myxococcus coralloides</name>
    <dbReference type="NCBI Taxonomy" id="184914"/>
    <lineage>
        <taxon>Bacteria</taxon>
        <taxon>Pseudomonadati</taxon>
        <taxon>Myxococcota</taxon>
        <taxon>Myxococcia</taxon>
        <taxon>Myxococcales</taxon>
        <taxon>Cystobacterineae</taxon>
        <taxon>Myxococcaceae</taxon>
        <taxon>Corallococcus</taxon>
    </lineage>
</organism>
<reference evidence="3 4" key="2">
    <citation type="submission" date="2018-12" db="EMBL/GenBank/DDBJ databases">
        <title>Complete Genome Sequence of the Corallopyronin A producing Myxobacterium Corallococcus coralloides B035.</title>
        <authorList>
            <person name="Bouhired S.M."/>
            <person name="Rupp O."/>
            <person name="Blom J."/>
            <person name="Schaeberle T.F."/>
            <person name="Kehraus S."/>
            <person name="Schiefer A."/>
            <person name="Pfarr K."/>
            <person name="Goesmann A."/>
            <person name="Hoerauf A."/>
            <person name="Koenig G.M."/>
        </authorList>
    </citation>
    <scope>NUCLEOTIDE SEQUENCE [LARGE SCALE GENOMIC DNA]</scope>
    <source>
        <strain evidence="3 4">B035</strain>
    </source>
</reference>
<dbReference type="InterPro" id="IPR051683">
    <property type="entry name" value="Enoyl-CoA_Hydratase/Isomerase"/>
</dbReference>
<dbReference type="Gene3D" id="6.10.30.40">
    <property type="match status" value="1"/>
</dbReference>
<evidence type="ECO:0000313" key="3">
    <source>
        <dbReference type="EMBL" id="QAT84736.1"/>
    </source>
</evidence>
<gene>
    <name evidence="2" type="primary">corF</name>
    <name evidence="3" type="ORF">EJ065_3170</name>
</gene>
<accession>D7RK28</accession>
<comment type="similarity">
    <text evidence="1">Belongs to the enoyl-CoA hydratase/isomerase family.</text>
</comment>